<sequence>MTQIPQIASSARMRLLTGIGLGALWVLFAIAHVAAFRTTGKVALLTFAIAETLIALFFVLRAEAKTVTVNPREWIVAVLGTFLPLLLRPTSDNSVPLAEWGLMLGSIMQIAGVLSLNRSFALVPALRKVKTEGMYRLVRHPIYFSYLISLASYLMTNYSMENLLILVCSVGLMISRVHFEERHLSLTPEYRAYQTRVRWRLIPFVF</sequence>
<accession>A0ABX1NKY9</accession>
<evidence type="ECO:0000313" key="6">
    <source>
        <dbReference type="EMBL" id="NMG00013.1"/>
    </source>
</evidence>
<gene>
    <name evidence="6" type="ORF">GPA27_21790</name>
</gene>
<evidence type="ECO:0000256" key="2">
    <source>
        <dbReference type="ARBA" id="ARBA00022692"/>
    </source>
</evidence>
<feature type="transmembrane region" description="Helical" evidence="5">
    <location>
        <begin position="97"/>
        <end position="116"/>
    </location>
</feature>
<feature type="transmembrane region" description="Helical" evidence="5">
    <location>
        <begin position="15"/>
        <end position="36"/>
    </location>
</feature>
<comment type="subcellular location">
    <subcellularLocation>
        <location evidence="1">Endomembrane system</location>
        <topology evidence="1">Multi-pass membrane protein</topology>
    </subcellularLocation>
</comment>
<dbReference type="Gene3D" id="1.20.120.1630">
    <property type="match status" value="1"/>
</dbReference>
<keyword evidence="4 5" id="KW-0472">Membrane</keyword>
<keyword evidence="7" id="KW-1185">Reference proteome</keyword>
<dbReference type="PANTHER" id="PTHR43847:SF1">
    <property type="entry name" value="BLL3993 PROTEIN"/>
    <property type="match status" value="1"/>
</dbReference>
<dbReference type="RefSeq" id="WP_169142547.1">
    <property type="nucleotide sequence ID" value="NZ_WTVS01000060.1"/>
</dbReference>
<keyword evidence="2 5" id="KW-0812">Transmembrane</keyword>
<feature type="transmembrane region" description="Helical" evidence="5">
    <location>
        <begin position="42"/>
        <end position="62"/>
    </location>
</feature>
<proteinExistence type="predicted"/>
<protein>
    <submittedName>
        <fullName evidence="6">Isoprenylcysteine carboxylmethyltransferase family protein</fullName>
    </submittedName>
</protein>
<dbReference type="InterPro" id="IPR052527">
    <property type="entry name" value="Metal_cation-efflux_comp"/>
</dbReference>
<dbReference type="PANTHER" id="PTHR43847">
    <property type="entry name" value="BLL3993 PROTEIN"/>
    <property type="match status" value="1"/>
</dbReference>
<evidence type="ECO:0000256" key="1">
    <source>
        <dbReference type="ARBA" id="ARBA00004127"/>
    </source>
</evidence>
<reference evidence="6 7" key="1">
    <citation type="submission" date="2019-12" db="EMBL/GenBank/DDBJ databases">
        <title>Comparative genomics gives insights into the taxonomy of the Azoarcus-Aromatoleum group and reveals separate origins of nif in the plant-associated Azoarcus and non-plant-associated Aromatoleum sub-groups.</title>
        <authorList>
            <person name="Lafos M."/>
            <person name="Maluk M."/>
            <person name="Batista M."/>
            <person name="Junghare M."/>
            <person name="Carmona M."/>
            <person name="Faoro H."/>
            <person name="Cruz L.M."/>
            <person name="Battistoni F."/>
            <person name="De Souza E."/>
            <person name="Pedrosa F."/>
            <person name="Chen W.-M."/>
            <person name="Poole P.S."/>
            <person name="Dixon R.A."/>
            <person name="James E.K."/>
        </authorList>
    </citation>
    <scope>NUCLEOTIDE SEQUENCE [LARGE SCALE GENOMIC DNA]</scope>
    <source>
        <strain evidence="6 7">T</strain>
    </source>
</reference>
<name>A0ABX1NKY9_9RHOO</name>
<evidence type="ECO:0000313" key="7">
    <source>
        <dbReference type="Proteomes" id="UP000634522"/>
    </source>
</evidence>
<feature type="transmembrane region" description="Helical" evidence="5">
    <location>
        <begin position="137"/>
        <end position="156"/>
    </location>
</feature>
<keyword evidence="3 5" id="KW-1133">Transmembrane helix</keyword>
<feature type="transmembrane region" description="Helical" evidence="5">
    <location>
        <begin position="74"/>
        <end position="91"/>
    </location>
</feature>
<dbReference type="InterPro" id="IPR007318">
    <property type="entry name" value="Phopholipid_MeTrfase"/>
</dbReference>
<dbReference type="Pfam" id="PF04191">
    <property type="entry name" value="PEMT"/>
    <property type="match status" value="1"/>
</dbReference>
<evidence type="ECO:0000256" key="4">
    <source>
        <dbReference type="ARBA" id="ARBA00023136"/>
    </source>
</evidence>
<dbReference type="EMBL" id="WTVS01000060">
    <property type="protein sequence ID" value="NMG00013.1"/>
    <property type="molecule type" value="Genomic_DNA"/>
</dbReference>
<dbReference type="Proteomes" id="UP000634522">
    <property type="component" value="Unassembled WGS sequence"/>
</dbReference>
<comment type="caution">
    <text evidence="6">The sequence shown here is derived from an EMBL/GenBank/DDBJ whole genome shotgun (WGS) entry which is preliminary data.</text>
</comment>
<evidence type="ECO:0000256" key="3">
    <source>
        <dbReference type="ARBA" id="ARBA00022989"/>
    </source>
</evidence>
<organism evidence="6 7">
    <name type="scientific">Aromatoleum toluolicum</name>
    <dbReference type="NCBI Taxonomy" id="90060"/>
    <lineage>
        <taxon>Bacteria</taxon>
        <taxon>Pseudomonadati</taxon>
        <taxon>Pseudomonadota</taxon>
        <taxon>Betaproteobacteria</taxon>
        <taxon>Rhodocyclales</taxon>
        <taxon>Rhodocyclaceae</taxon>
        <taxon>Aromatoleum</taxon>
    </lineage>
</organism>
<evidence type="ECO:0000256" key="5">
    <source>
        <dbReference type="SAM" id="Phobius"/>
    </source>
</evidence>